<feature type="region of interest" description="Disordered" evidence="1">
    <location>
        <begin position="720"/>
        <end position="911"/>
    </location>
</feature>
<sequence length="911" mass="97781">MEITQSTPPNCRILNNSPALHSLKRQQLVQLCKRNGVKASGKNVDLIERLKAHASDMSDNCMSPGCDEEKENKRMPLSRPSETWSVIEENSGEIKSMRLGLKNIQEEVEQEMLTQSTLKGFGASSFSESNNSGSTNSKGSTLTSSFRALANTFKKTGNKMSTTDPIQVASTPSIEKSDMQQLLSEVTTPVKTQPSPLPSPATGDENDSRDVSIMDLGQSTIRLVSGNPTVPSPPALRPFTPTFEACYSPESHASPTRCRVTFEESLPPGAFPSMVQTAFNPALQSSPAPPPFIFGSPAHQISNNQFHSAAASVLAEMNERLGLTGTSKEVGMDLLEKKNTSVFPSASLFSQLEKPKTDVTLKFDKAHDRQFQQMEGIGDWYARKYGNISTHNLPTAQEGLSSRKRKSDALAGTSKRIVRPSTGNGRRVSKGQAPRVVSENIDDLSEERQAKRLRVSLVDNPEVAQRQASAEEPKTVTMEIDEDPKAQEEREKERTAIKKKLEVSRARRRSSMGRVSVGANKPALIPNRPKKGITSKFGFFSSAKNLVRNVWNRGIGANQQEPKPKPSVSAPTGSSGTQKKEEPTTATKSSNKPGSAAKLSTSGVATKQNGFFAKPSSTGAAQTNNTTASKSRSSTVSSTNSGARRAAIPSFSRLTTQNLRASNISTNGDGTGSLQSGTANSMGIRKSGALPSGSNARTSETGVPSVNSVFIGKDATYSETSISCSQAPANSGPSPMSKSPVPIPALTPSRIPTFTHSPRLNNEGSATNTEKPSESIFSNGIPKFSTSKPFVKEPVNEATKPRPLPGRRPRISRSRVIARVGAQRIASASHAVSSADGRRSLNTPKNRGSLNVRVSGIGNKAQTRESFTASHRQRLRQSEVLRRRSKVSATGTAMGNKAGNSSEEECGELED</sequence>
<evidence type="ECO:0000313" key="2">
    <source>
        <dbReference type="EMBL" id="GJJ16295.1"/>
    </source>
</evidence>
<reference evidence="2" key="1">
    <citation type="submission" date="2021-10" db="EMBL/GenBank/DDBJ databases">
        <title>De novo Genome Assembly of Clathrus columnatus (Basidiomycota, Fungi) Using Illumina and Nanopore Sequence Data.</title>
        <authorList>
            <person name="Ogiso-Tanaka E."/>
            <person name="Itagaki H."/>
            <person name="Hosoya T."/>
            <person name="Hosaka K."/>
        </authorList>
    </citation>
    <scope>NUCLEOTIDE SEQUENCE</scope>
    <source>
        <strain evidence="2">MO-923</strain>
    </source>
</reference>
<feature type="compositionally biased region" description="Polar residues" evidence="1">
    <location>
        <begin position="750"/>
        <end position="788"/>
    </location>
</feature>
<comment type="caution">
    <text evidence="2">The sequence shown here is derived from an EMBL/GenBank/DDBJ whole genome shotgun (WGS) entry which is preliminary data.</text>
</comment>
<organism evidence="2 3">
    <name type="scientific">Clathrus columnatus</name>
    <dbReference type="NCBI Taxonomy" id="1419009"/>
    <lineage>
        <taxon>Eukaryota</taxon>
        <taxon>Fungi</taxon>
        <taxon>Dikarya</taxon>
        <taxon>Basidiomycota</taxon>
        <taxon>Agaricomycotina</taxon>
        <taxon>Agaricomycetes</taxon>
        <taxon>Phallomycetidae</taxon>
        <taxon>Phallales</taxon>
        <taxon>Clathraceae</taxon>
        <taxon>Clathrus</taxon>
    </lineage>
</organism>
<dbReference type="EMBL" id="BPWL01000018">
    <property type="protein sequence ID" value="GJJ16295.1"/>
    <property type="molecule type" value="Genomic_DNA"/>
</dbReference>
<feature type="compositionally biased region" description="Polar residues" evidence="1">
    <location>
        <begin position="860"/>
        <end position="870"/>
    </location>
</feature>
<dbReference type="InterPro" id="IPR036361">
    <property type="entry name" value="SAP_dom_sf"/>
</dbReference>
<keyword evidence="3" id="KW-1185">Reference proteome</keyword>
<dbReference type="Gene3D" id="1.10.720.30">
    <property type="entry name" value="SAP domain"/>
    <property type="match status" value="1"/>
</dbReference>
<feature type="region of interest" description="Disordered" evidence="1">
    <location>
        <begin position="57"/>
        <end position="80"/>
    </location>
</feature>
<feature type="compositionally biased region" description="Polar residues" evidence="1">
    <location>
        <begin position="584"/>
        <end position="625"/>
    </location>
</feature>
<feature type="region of interest" description="Disordered" evidence="1">
    <location>
        <begin position="555"/>
        <end position="703"/>
    </location>
</feature>
<dbReference type="Proteomes" id="UP001050691">
    <property type="component" value="Unassembled WGS sequence"/>
</dbReference>
<feature type="region of interest" description="Disordered" evidence="1">
    <location>
        <begin position="459"/>
        <end position="532"/>
    </location>
</feature>
<feature type="compositionally biased region" description="Acidic residues" evidence="1">
    <location>
        <begin position="902"/>
        <end position="911"/>
    </location>
</feature>
<feature type="region of interest" description="Disordered" evidence="1">
    <location>
        <begin position="394"/>
        <end position="443"/>
    </location>
</feature>
<feature type="compositionally biased region" description="Polar residues" evidence="1">
    <location>
        <begin position="692"/>
        <end position="703"/>
    </location>
</feature>
<evidence type="ECO:0000256" key="1">
    <source>
        <dbReference type="SAM" id="MobiDB-lite"/>
    </source>
</evidence>
<evidence type="ECO:0000313" key="3">
    <source>
        <dbReference type="Proteomes" id="UP001050691"/>
    </source>
</evidence>
<protein>
    <recommendedName>
        <fullName evidence="4">SAP domain-containing protein</fullName>
    </recommendedName>
</protein>
<feature type="compositionally biased region" description="Basic and acidic residues" evidence="1">
    <location>
        <begin position="483"/>
        <end position="505"/>
    </location>
</feature>
<feature type="compositionally biased region" description="Polar residues" evidence="1">
    <location>
        <begin position="840"/>
        <end position="849"/>
    </location>
</feature>
<feature type="compositionally biased region" description="Polar residues" evidence="1">
    <location>
        <begin position="887"/>
        <end position="901"/>
    </location>
</feature>
<feature type="compositionally biased region" description="Polar residues" evidence="1">
    <location>
        <begin position="652"/>
        <end position="681"/>
    </location>
</feature>
<dbReference type="AlphaFoldDB" id="A0AAV5AU75"/>
<evidence type="ECO:0008006" key="4">
    <source>
        <dbReference type="Google" id="ProtNLM"/>
    </source>
</evidence>
<gene>
    <name evidence="2" type="ORF">Clacol_010592</name>
</gene>
<name>A0AAV5AU75_9AGAM</name>
<proteinExistence type="predicted"/>
<feature type="region of interest" description="Disordered" evidence="1">
    <location>
        <begin position="187"/>
        <end position="210"/>
    </location>
</feature>
<feature type="compositionally biased region" description="Polar residues" evidence="1">
    <location>
        <begin position="720"/>
        <end position="737"/>
    </location>
</feature>
<feature type="compositionally biased region" description="Low complexity" evidence="1">
    <location>
        <begin position="626"/>
        <end position="641"/>
    </location>
</feature>
<accession>A0AAV5AU75</accession>